<evidence type="ECO:0000313" key="1">
    <source>
        <dbReference type="EMBL" id="CBY16346.1"/>
    </source>
</evidence>
<dbReference type="InParanoid" id="E4Y3D1"/>
<feature type="non-terminal residue" evidence="1">
    <location>
        <position position="1"/>
    </location>
</feature>
<protein>
    <submittedName>
        <fullName evidence="1">Uncharacterized protein</fullName>
    </submittedName>
</protein>
<keyword evidence="2" id="KW-1185">Reference proteome</keyword>
<sequence>DLAKSTWEPYSSGSA</sequence>
<gene>
    <name evidence="1" type="ORF">GSOID_T00001484001</name>
</gene>
<name>E4Y3D1_OIKDI</name>
<dbReference type="Proteomes" id="UP000001307">
    <property type="component" value="Unassembled WGS sequence"/>
</dbReference>
<reference evidence="1" key="1">
    <citation type="journal article" date="2010" name="Science">
        <title>Plasticity of animal genome architecture unmasked by rapid evolution of a pelagic tunicate.</title>
        <authorList>
            <person name="Denoeud F."/>
            <person name="Henriet S."/>
            <person name="Mungpakdee S."/>
            <person name="Aury J.M."/>
            <person name="Da Silva C."/>
            <person name="Brinkmann H."/>
            <person name="Mikhaleva J."/>
            <person name="Olsen L.C."/>
            <person name="Jubin C."/>
            <person name="Canestro C."/>
            <person name="Bouquet J.M."/>
            <person name="Danks G."/>
            <person name="Poulain J."/>
            <person name="Campsteijn C."/>
            <person name="Adamski M."/>
            <person name="Cross I."/>
            <person name="Yadetie F."/>
            <person name="Muffato M."/>
            <person name="Louis A."/>
            <person name="Butcher S."/>
            <person name="Tsagkogeorga G."/>
            <person name="Konrad A."/>
            <person name="Singh S."/>
            <person name="Jensen M.F."/>
            <person name="Cong E.H."/>
            <person name="Eikeseth-Otteraa H."/>
            <person name="Noel B."/>
            <person name="Anthouard V."/>
            <person name="Porcel B.M."/>
            <person name="Kachouri-Lafond R."/>
            <person name="Nishino A."/>
            <person name="Ugolini M."/>
            <person name="Chourrout P."/>
            <person name="Nishida H."/>
            <person name="Aasland R."/>
            <person name="Huzurbazar S."/>
            <person name="Westhof E."/>
            <person name="Delsuc F."/>
            <person name="Lehrach H."/>
            <person name="Reinhardt R."/>
            <person name="Weissenbach J."/>
            <person name="Roy S.W."/>
            <person name="Artiguenave F."/>
            <person name="Postlethwait J.H."/>
            <person name="Manak J.R."/>
            <person name="Thompson E.M."/>
            <person name="Jaillon O."/>
            <person name="Du Pasquier L."/>
            <person name="Boudinot P."/>
            <person name="Liberles D.A."/>
            <person name="Volff J.N."/>
            <person name="Philippe H."/>
            <person name="Lenhard B."/>
            <person name="Roest Crollius H."/>
            <person name="Wincker P."/>
            <person name="Chourrout D."/>
        </authorList>
    </citation>
    <scope>NUCLEOTIDE SEQUENCE [LARGE SCALE GENOMIC DNA]</scope>
</reference>
<dbReference type="EMBL" id="FN654109">
    <property type="protein sequence ID" value="CBY16346.1"/>
    <property type="molecule type" value="Genomic_DNA"/>
</dbReference>
<accession>E4Y3D1</accession>
<organism evidence="1">
    <name type="scientific">Oikopleura dioica</name>
    <name type="common">Tunicate</name>
    <dbReference type="NCBI Taxonomy" id="34765"/>
    <lineage>
        <taxon>Eukaryota</taxon>
        <taxon>Metazoa</taxon>
        <taxon>Chordata</taxon>
        <taxon>Tunicata</taxon>
        <taxon>Appendicularia</taxon>
        <taxon>Copelata</taxon>
        <taxon>Oikopleuridae</taxon>
        <taxon>Oikopleura</taxon>
    </lineage>
</organism>
<proteinExistence type="predicted"/>
<evidence type="ECO:0000313" key="2">
    <source>
        <dbReference type="Proteomes" id="UP000001307"/>
    </source>
</evidence>